<dbReference type="EMBL" id="BARU01026760">
    <property type="protein sequence ID" value="GAH66500.1"/>
    <property type="molecule type" value="Genomic_DNA"/>
</dbReference>
<accession>X1IB69</accession>
<dbReference type="AlphaFoldDB" id="X1IB69"/>
<name>X1IB69_9ZZZZ</name>
<protein>
    <submittedName>
        <fullName evidence="1">Uncharacterized protein</fullName>
    </submittedName>
</protein>
<gene>
    <name evidence="1" type="ORF">S03H2_42952</name>
</gene>
<reference evidence="1" key="1">
    <citation type="journal article" date="2014" name="Front. Microbiol.">
        <title>High frequency of phylogenetically diverse reductive dehalogenase-homologous genes in deep subseafloor sedimentary metagenomes.</title>
        <authorList>
            <person name="Kawai M."/>
            <person name="Futagami T."/>
            <person name="Toyoda A."/>
            <person name="Takaki Y."/>
            <person name="Nishi S."/>
            <person name="Hori S."/>
            <person name="Arai W."/>
            <person name="Tsubouchi T."/>
            <person name="Morono Y."/>
            <person name="Uchiyama I."/>
            <person name="Ito T."/>
            <person name="Fujiyama A."/>
            <person name="Inagaki F."/>
            <person name="Takami H."/>
        </authorList>
    </citation>
    <scope>NUCLEOTIDE SEQUENCE</scope>
    <source>
        <strain evidence="1">Expedition CK06-06</strain>
    </source>
</reference>
<feature type="non-terminal residue" evidence="1">
    <location>
        <position position="1"/>
    </location>
</feature>
<evidence type="ECO:0000313" key="1">
    <source>
        <dbReference type="EMBL" id="GAH66500.1"/>
    </source>
</evidence>
<organism evidence="1">
    <name type="scientific">marine sediment metagenome</name>
    <dbReference type="NCBI Taxonomy" id="412755"/>
    <lineage>
        <taxon>unclassified sequences</taxon>
        <taxon>metagenomes</taxon>
        <taxon>ecological metagenomes</taxon>
    </lineage>
</organism>
<comment type="caution">
    <text evidence="1">The sequence shown here is derived from an EMBL/GenBank/DDBJ whole genome shotgun (WGS) entry which is preliminary data.</text>
</comment>
<sequence length="110" mass="11670">ANTDITVKAGLLHAIWGYAMETQPTADQCCATTVSITSDDFAEHGPFKFAWNFQQGGIANRASSGVDLTVIETDRTFAGDPTADKTVSCVTTTRDAMTGDGVSNWGLVYS</sequence>
<proteinExistence type="predicted"/>